<reference evidence="4" key="1">
    <citation type="submission" date="2020-08" db="EMBL/GenBank/DDBJ databases">
        <title>Genome public.</title>
        <authorList>
            <person name="Liu C."/>
            <person name="Sun Q."/>
        </authorList>
    </citation>
    <scope>NUCLEOTIDE SEQUENCE</scope>
    <source>
        <strain evidence="4">NSJ-32</strain>
    </source>
</reference>
<keyword evidence="3" id="KW-0546">Nucleotide metabolism</keyword>
<evidence type="ECO:0000256" key="3">
    <source>
        <dbReference type="HAMAP-Rule" id="MF_00528"/>
    </source>
</evidence>
<sequence length="197" mass="21849">METFVLASGSPRRRELLERLQVKFRVQEAGIVESFVEGAAPDRVVMELSWRKADAVAKNIGDRAVVLGADTVVAVENKILGKPSNGEEALSMLKALRGRIHHVYTGITLCFPVNTTYIQAYERTEVSMAMVPDELLEWYVATGEPMDKAGAYGIQGKGALLVDRIQGDYWNVVGLPLYKLEQTLQSTGRSLRWYMGA</sequence>
<evidence type="ECO:0000313" key="4">
    <source>
        <dbReference type="EMBL" id="MBC8543208.1"/>
    </source>
</evidence>
<dbReference type="InterPro" id="IPR003697">
    <property type="entry name" value="Maf-like"/>
</dbReference>
<protein>
    <recommendedName>
        <fullName evidence="3">dTTP/UTP pyrophosphatase</fullName>
        <shortName evidence="3">dTTPase/UTPase</shortName>
        <ecNumber evidence="3">3.6.1.9</ecNumber>
    </recommendedName>
    <alternativeName>
        <fullName evidence="3">Nucleoside triphosphate pyrophosphatase</fullName>
    </alternativeName>
    <alternativeName>
        <fullName evidence="3">Nucleotide pyrophosphatase</fullName>
        <shortName evidence="3">Nucleotide PPase</shortName>
    </alternativeName>
</protein>
<keyword evidence="3" id="KW-0963">Cytoplasm</keyword>
<evidence type="ECO:0000256" key="1">
    <source>
        <dbReference type="ARBA" id="ARBA00001968"/>
    </source>
</evidence>
<proteinExistence type="inferred from homology"/>
<dbReference type="PIRSF" id="PIRSF006305">
    <property type="entry name" value="Maf"/>
    <property type="match status" value="1"/>
</dbReference>
<dbReference type="RefSeq" id="WP_177720023.1">
    <property type="nucleotide sequence ID" value="NZ_JACRSQ010000007.1"/>
</dbReference>
<organism evidence="4 5">
    <name type="scientific">Bianquea renquensis</name>
    <dbReference type="NCBI Taxonomy" id="2763661"/>
    <lineage>
        <taxon>Bacteria</taxon>
        <taxon>Bacillati</taxon>
        <taxon>Bacillota</taxon>
        <taxon>Clostridia</taxon>
        <taxon>Eubacteriales</taxon>
        <taxon>Bianqueaceae</taxon>
        <taxon>Bianquea</taxon>
    </lineage>
</organism>
<evidence type="ECO:0000256" key="2">
    <source>
        <dbReference type="ARBA" id="ARBA00022801"/>
    </source>
</evidence>
<dbReference type="InterPro" id="IPR029001">
    <property type="entry name" value="ITPase-like_fam"/>
</dbReference>
<comment type="catalytic activity">
    <reaction evidence="3">
        <text>dTTP + H2O = dTMP + diphosphate + H(+)</text>
        <dbReference type="Rhea" id="RHEA:28534"/>
        <dbReference type="ChEBI" id="CHEBI:15377"/>
        <dbReference type="ChEBI" id="CHEBI:15378"/>
        <dbReference type="ChEBI" id="CHEBI:33019"/>
        <dbReference type="ChEBI" id="CHEBI:37568"/>
        <dbReference type="ChEBI" id="CHEBI:63528"/>
        <dbReference type="EC" id="3.6.1.9"/>
    </reaction>
</comment>
<dbReference type="Proteomes" id="UP000657006">
    <property type="component" value="Unassembled WGS sequence"/>
</dbReference>
<comment type="subcellular location">
    <subcellularLocation>
        <location evidence="3">Cytoplasm</location>
    </subcellularLocation>
</comment>
<dbReference type="CDD" id="cd00555">
    <property type="entry name" value="Maf"/>
    <property type="match status" value="1"/>
</dbReference>
<accession>A0A926DSI9</accession>
<dbReference type="HAMAP" id="MF_00528">
    <property type="entry name" value="Maf"/>
    <property type="match status" value="1"/>
</dbReference>
<keyword evidence="2 3" id="KW-0378">Hydrolase</keyword>
<keyword evidence="5" id="KW-1185">Reference proteome</keyword>
<feature type="site" description="Important for substrate specificity" evidence="3">
    <location>
        <position position="155"/>
    </location>
</feature>
<name>A0A926DSI9_9FIRM</name>
<dbReference type="NCBIfam" id="TIGR00172">
    <property type="entry name" value="maf"/>
    <property type="match status" value="1"/>
</dbReference>
<dbReference type="GO" id="GO:0005737">
    <property type="term" value="C:cytoplasm"/>
    <property type="evidence" value="ECO:0007669"/>
    <property type="project" value="UniProtKB-SubCell"/>
</dbReference>
<dbReference type="Gene3D" id="3.90.950.10">
    <property type="match status" value="1"/>
</dbReference>
<comment type="catalytic activity">
    <reaction evidence="3">
        <text>UTP + H2O = UMP + diphosphate + H(+)</text>
        <dbReference type="Rhea" id="RHEA:29395"/>
        <dbReference type="ChEBI" id="CHEBI:15377"/>
        <dbReference type="ChEBI" id="CHEBI:15378"/>
        <dbReference type="ChEBI" id="CHEBI:33019"/>
        <dbReference type="ChEBI" id="CHEBI:46398"/>
        <dbReference type="ChEBI" id="CHEBI:57865"/>
        <dbReference type="EC" id="3.6.1.9"/>
    </reaction>
</comment>
<comment type="similarity">
    <text evidence="3">Belongs to the Maf family. YhdE subfamily.</text>
</comment>
<dbReference type="SUPFAM" id="SSF52972">
    <property type="entry name" value="ITPase-like"/>
    <property type="match status" value="1"/>
</dbReference>
<gene>
    <name evidence="4" type="primary">maf</name>
    <name evidence="4" type="ORF">H8730_06595</name>
</gene>
<comment type="caution">
    <text evidence="4">The sequence shown here is derived from an EMBL/GenBank/DDBJ whole genome shotgun (WGS) entry which is preliminary data.</text>
</comment>
<evidence type="ECO:0000313" key="5">
    <source>
        <dbReference type="Proteomes" id="UP000657006"/>
    </source>
</evidence>
<comment type="cofactor">
    <cofactor evidence="1 3">
        <name>a divalent metal cation</name>
        <dbReference type="ChEBI" id="CHEBI:60240"/>
    </cofactor>
</comment>
<feature type="active site" description="Proton acceptor" evidence="3">
    <location>
        <position position="70"/>
    </location>
</feature>
<dbReference type="EMBL" id="JACRSQ010000007">
    <property type="protein sequence ID" value="MBC8543208.1"/>
    <property type="molecule type" value="Genomic_DNA"/>
</dbReference>
<dbReference type="GO" id="GO:0009117">
    <property type="term" value="P:nucleotide metabolic process"/>
    <property type="evidence" value="ECO:0007669"/>
    <property type="project" value="UniProtKB-KW"/>
</dbReference>
<feature type="site" description="Important for substrate specificity" evidence="3">
    <location>
        <position position="71"/>
    </location>
</feature>
<dbReference type="GO" id="GO:0047429">
    <property type="term" value="F:nucleoside triphosphate diphosphatase activity"/>
    <property type="evidence" value="ECO:0007669"/>
    <property type="project" value="UniProtKB-EC"/>
</dbReference>
<comment type="function">
    <text evidence="3">Nucleoside triphosphate pyrophosphatase that hydrolyzes dTTP and UTP. May have a dual role in cell division arrest and in preventing the incorporation of modified nucleotides into cellular nucleic acids.</text>
</comment>
<dbReference type="AlphaFoldDB" id="A0A926DSI9"/>
<dbReference type="PANTHER" id="PTHR43213:SF5">
    <property type="entry name" value="BIFUNCTIONAL DTTP_UTP PYROPHOSPHATASE_METHYLTRANSFERASE PROTEIN-RELATED"/>
    <property type="match status" value="1"/>
</dbReference>
<dbReference type="Pfam" id="PF02545">
    <property type="entry name" value="Maf"/>
    <property type="match status" value="1"/>
</dbReference>
<feature type="site" description="Important for substrate specificity" evidence="3">
    <location>
        <position position="12"/>
    </location>
</feature>
<comment type="caution">
    <text evidence="3">Lacks conserved residue(s) required for the propagation of feature annotation.</text>
</comment>
<dbReference type="PANTHER" id="PTHR43213">
    <property type="entry name" value="BIFUNCTIONAL DTTP/UTP PYROPHOSPHATASE/METHYLTRANSFERASE PROTEIN-RELATED"/>
    <property type="match status" value="1"/>
</dbReference>
<dbReference type="EC" id="3.6.1.9" evidence="3"/>